<dbReference type="SUPFAM" id="SSF55347">
    <property type="entry name" value="Glyceraldehyde-3-phosphate dehydrogenase-like, C-terminal domain"/>
    <property type="match status" value="1"/>
</dbReference>
<evidence type="ECO:0000313" key="5">
    <source>
        <dbReference type="EMBL" id="MCZ0856899.1"/>
    </source>
</evidence>
<dbReference type="InterPro" id="IPR036291">
    <property type="entry name" value="NAD(P)-bd_dom_sf"/>
</dbReference>
<protein>
    <submittedName>
        <fullName evidence="5">Gfo/Idh/MocA family oxidoreductase</fullName>
    </submittedName>
</protein>
<dbReference type="InterPro" id="IPR050463">
    <property type="entry name" value="Gfo/Idh/MocA_oxidrdct_glycsds"/>
</dbReference>
<gene>
    <name evidence="5" type="ORF">OHJ16_02370</name>
</gene>
<sequence length="392" mass="41058">MSRTSRDLRIAVVGAGFAGQGHAFGFRNAQMLPALKGVNVRLDTLVEPNAPLAQTVAAKYGFERTAAGIEEIIDRPEIEAVSLALPNNAYIDVVPRLLKAGKHVFCEKPLGLNSAEAEEMTRAAEEAGVVTSVGFCRRRVPALAALAQVVRDGGIGTVHSFRASYFADYASDPKAPRTWRFVRSVAGGGAVADIGAHIIDTVRFVLGDIAEVVACQLETVIRERPLPTGGTGHSQGASATESGPVENDDNAVISLRTAGGAIGSVNLSRIATGITDVFAIEVYGDRGWAKFESPHSDEFYLCQPEQSAPGLDGPRQIIAGPDFPYFGDVACMPGRGVGTGYGENLIGEIQEFVAAVVGKGEVTVPFAEAIPTMRIIEAAEKAAATGAPVALA</sequence>
<dbReference type="Pfam" id="PF01408">
    <property type="entry name" value="GFO_IDH_MocA"/>
    <property type="match status" value="1"/>
</dbReference>
<evidence type="ECO:0000313" key="6">
    <source>
        <dbReference type="Proteomes" id="UP001072034"/>
    </source>
</evidence>
<name>A0ABT4I5A1_9ACTO</name>
<reference evidence="5" key="1">
    <citation type="submission" date="2022-10" db="EMBL/GenBank/DDBJ databases">
        <title>Genome sequence of Actinomyces israelii ATCC 10048.</title>
        <authorList>
            <person name="Watt R.M."/>
            <person name="Tong W.M."/>
        </authorList>
    </citation>
    <scope>NUCLEOTIDE SEQUENCE</scope>
    <source>
        <strain evidence="5">ATCC 10048</strain>
    </source>
</reference>
<evidence type="ECO:0000256" key="2">
    <source>
        <dbReference type="SAM" id="MobiDB-lite"/>
    </source>
</evidence>
<organism evidence="5 6">
    <name type="scientific">Actinomyces israelii</name>
    <dbReference type="NCBI Taxonomy" id="1659"/>
    <lineage>
        <taxon>Bacteria</taxon>
        <taxon>Bacillati</taxon>
        <taxon>Actinomycetota</taxon>
        <taxon>Actinomycetes</taxon>
        <taxon>Actinomycetales</taxon>
        <taxon>Actinomycetaceae</taxon>
        <taxon>Actinomyces</taxon>
    </lineage>
</organism>
<feature type="domain" description="GFO/IDH/MocA-like oxidoreductase" evidence="4">
    <location>
        <begin position="145"/>
        <end position="289"/>
    </location>
</feature>
<comment type="caution">
    <text evidence="5">The sequence shown here is derived from an EMBL/GenBank/DDBJ whole genome shotgun (WGS) entry which is preliminary data.</text>
</comment>
<feature type="region of interest" description="Disordered" evidence="2">
    <location>
        <begin position="224"/>
        <end position="247"/>
    </location>
</feature>
<dbReference type="RefSeq" id="WP_268916586.1">
    <property type="nucleotide sequence ID" value="NZ_JAPTMY010000003.1"/>
</dbReference>
<evidence type="ECO:0000259" key="3">
    <source>
        <dbReference type="Pfam" id="PF01408"/>
    </source>
</evidence>
<dbReference type="EMBL" id="JAPTMY010000003">
    <property type="protein sequence ID" value="MCZ0856899.1"/>
    <property type="molecule type" value="Genomic_DNA"/>
</dbReference>
<dbReference type="InterPro" id="IPR000683">
    <property type="entry name" value="Gfo/Idh/MocA-like_OxRdtase_N"/>
</dbReference>
<dbReference type="Proteomes" id="UP001072034">
    <property type="component" value="Unassembled WGS sequence"/>
</dbReference>
<dbReference type="Pfam" id="PF22725">
    <property type="entry name" value="GFO_IDH_MocA_C3"/>
    <property type="match status" value="1"/>
</dbReference>
<keyword evidence="6" id="KW-1185">Reference proteome</keyword>
<evidence type="ECO:0000259" key="4">
    <source>
        <dbReference type="Pfam" id="PF22725"/>
    </source>
</evidence>
<proteinExistence type="predicted"/>
<accession>A0ABT4I5A1</accession>
<feature type="domain" description="Gfo/Idh/MocA-like oxidoreductase N-terminal" evidence="3">
    <location>
        <begin position="8"/>
        <end position="135"/>
    </location>
</feature>
<keyword evidence="1" id="KW-0560">Oxidoreductase</keyword>
<dbReference type="Gene3D" id="3.30.360.10">
    <property type="entry name" value="Dihydrodipicolinate Reductase, domain 2"/>
    <property type="match status" value="1"/>
</dbReference>
<dbReference type="Gene3D" id="3.40.50.720">
    <property type="entry name" value="NAD(P)-binding Rossmann-like Domain"/>
    <property type="match status" value="1"/>
</dbReference>
<dbReference type="PANTHER" id="PTHR43818">
    <property type="entry name" value="BCDNA.GH03377"/>
    <property type="match status" value="1"/>
</dbReference>
<evidence type="ECO:0000256" key="1">
    <source>
        <dbReference type="ARBA" id="ARBA00023002"/>
    </source>
</evidence>
<dbReference type="InterPro" id="IPR055170">
    <property type="entry name" value="GFO_IDH_MocA-like_dom"/>
</dbReference>
<dbReference type="PANTHER" id="PTHR43818:SF11">
    <property type="entry name" value="BCDNA.GH03377"/>
    <property type="match status" value="1"/>
</dbReference>
<dbReference type="SUPFAM" id="SSF51735">
    <property type="entry name" value="NAD(P)-binding Rossmann-fold domains"/>
    <property type="match status" value="1"/>
</dbReference>